<dbReference type="SUPFAM" id="SSF103473">
    <property type="entry name" value="MFS general substrate transporter"/>
    <property type="match status" value="1"/>
</dbReference>
<evidence type="ECO:0000256" key="4">
    <source>
        <dbReference type="ARBA" id="ARBA00022475"/>
    </source>
</evidence>
<evidence type="ECO:0000256" key="2">
    <source>
        <dbReference type="ARBA" id="ARBA00006236"/>
    </source>
</evidence>
<dbReference type="GO" id="GO:0005886">
    <property type="term" value="C:plasma membrane"/>
    <property type="evidence" value="ECO:0007669"/>
    <property type="project" value="UniProtKB-SubCell"/>
</dbReference>
<evidence type="ECO:0000313" key="11">
    <source>
        <dbReference type="Proteomes" id="UP000321659"/>
    </source>
</evidence>
<dbReference type="Gene3D" id="1.20.1720.10">
    <property type="entry name" value="Multidrug resistance protein D"/>
    <property type="match status" value="1"/>
</dbReference>
<feature type="transmembrane region" description="Helical" evidence="8">
    <location>
        <begin position="134"/>
        <end position="156"/>
    </location>
</feature>
<protein>
    <recommendedName>
        <fullName evidence="8">Bcr/CflA family efflux transporter</fullName>
    </recommendedName>
</protein>
<organism evidence="10 11">
    <name type="scientific">Dellaglioa algida</name>
    <dbReference type="NCBI Taxonomy" id="105612"/>
    <lineage>
        <taxon>Bacteria</taxon>
        <taxon>Bacillati</taxon>
        <taxon>Bacillota</taxon>
        <taxon>Bacilli</taxon>
        <taxon>Lactobacillales</taxon>
        <taxon>Lactobacillaceae</taxon>
        <taxon>Dellaglioa</taxon>
    </lineage>
</organism>
<feature type="transmembrane region" description="Helical" evidence="8">
    <location>
        <begin position="77"/>
        <end position="95"/>
    </location>
</feature>
<feature type="transmembrane region" description="Helical" evidence="8">
    <location>
        <begin position="48"/>
        <end position="65"/>
    </location>
</feature>
<dbReference type="GO" id="GO:1990961">
    <property type="term" value="P:xenobiotic detoxification by transmembrane export across the plasma membrane"/>
    <property type="evidence" value="ECO:0007669"/>
    <property type="project" value="InterPro"/>
</dbReference>
<dbReference type="RefSeq" id="WP_146302400.1">
    <property type="nucleotide sequence ID" value="NZ_JANXKU010000002.1"/>
</dbReference>
<feature type="transmembrane region" description="Helical" evidence="8">
    <location>
        <begin position="212"/>
        <end position="231"/>
    </location>
</feature>
<dbReference type="CDD" id="cd17320">
    <property type="entry name" value="MFS_MdfA_MDR_like"/>
    <property type="match status" value="1"/>
</dbReference>
<evidence type="ECO:0000259" key="9">
    <source>
        <dbReference type="PROSITE" id="PS50850"/>
    </source>
</evidence>
<feature type="domain" description="Major facilitator superfamily (MFS) profile" evidence="9">
    <location>
        <begin position="1"/>
        <end position="389"/>
    </location>
</feature>
<keyword evidence="5 8" id="KW-0812">Transmembrane</keyword>
<feature type="transmembrane region" description="Helical" evidence="8">
    <location>
        <begin position="101"/>
        <end position="122"/>
    </location>
</feature>
<feature type="transmembrane region" description="Helical" evidence="8">
    <location>
        <begin position="278"/>
        <end position="298"/>
    </location>
</feature>
<dbReference type="InterPro" id="IPR020846">
    <property type="entry name" value="MFS_dom"/>
</dbReference>
<keyword evidence="7 8" id="KW-0472">Membrane</keyword>
<accession>A0A5C6MBJ7</accession>
<dbReference type="AlphaFoldDB" id="A0A5C6MBJ7"/>
<evidence type="ECO:0000256" key="8">
    <source>
        <dbReference type="RuleBase" id="RU365088"/>
    </source>
</evidence>
<evidence type="ECO:0000256" key="3">
    <source>
        <dbReference type="ARBA" id="ARBA00022448"/>
    </source>
</evidence>
<keyword evidence="4 8" id="KW-1003">Cell membrane</keyword>
<feature type="transmembrane region" description="Helical" evidence="8">
    <location>
        <begin position="304"/>
        <end position="325"/>
    </location>
</feature>
<gene>
    <name evidence="10" type="ORF">LABALGLTS371_03630</name>
</gene>
<comment type="caution">
    <text evidence="10">The sequence shown here is derived from an EMBL/GenBank/DDBJ whole genome shotgun (WGS) entry which is preliminary data.</text>
</comment>
<dbReference type="NCBIfam" id="TIGR00710">
    <property type="entry name" value="efflux_Bcr_CflA"/>
    <property type="match status" value="1"/>
</dbReference>
<feature type="transmembrane region" description="Helical" evidence="8">
    <location>
        <begin position="251"/>
        <end position="271"/>
    </location>
</feature>
<dbReference type="GO" id="GO:0042910">
    <property type="term" value="F:xenobiotic transmembrane transporter activity"/>
    <property type="evidence" value="ECO:0007669"/>
    <property type="project" value="InterPro"/>
</dbReference>
<feature type="transmembrane region" description="Helical" evidence="8">
    <location>
        <begin position="162"/>
        <end position="182"/>
    </location>
</feature>
<reference evidence="10 11" key="1">
    <citation type="submission" date="2019-04" db="EMBL/GenBank/DDBJ databases">
        <title>In vitro growth and metabolic characteristics of meat-borne Lactobacillus algidus strains.</title>
        <authorList>
            <person name="Sade E."/>
            <person name="Per J."/>
            <person name="Tytti H."/>
            <person name="Johanna B.K."/>
        </authorList>
    </citation>
    <scope>NUCLEOTIDE SEQUENCE [LARGE SCALE GENOMIC DNA]</scope>
    <source>
        <strain evidence="10 11">LTS37-1</strain>
    </source>
</reference>
<evidence type="ECO:0000256" key="1">
    <source>
        <dbReference type="ARBA" id="ARBA00004651"/>
    </source>
</evidence>
<feature type="transmembrane region" description="Helical" evidence="8">
    <location>
        <begin position="337"/>
        <end position="357"/>
    </location>
</feature>
<name>A0A5C6MBJ7_9LACO</name>
<comment type="caution">
    <text evidence="8">Lacks conserved residue(s) required for the propagation of feature annotation.</text>
</comment>
<evidence type="ECO:0000313" key="10">
    <source>
        <dbReference type="EMBL" id="TWW11593.1"/>
    </source>
</evidence>
<dbReference type="InterPro" id="IPR036259">
    <property type="entry name" value="MFS_trans_sf"/>
</dbReference>
<dbReference type="PANTHER" id="PTHR23502">
    <property type="entry name" value="MAJOR FACILITATOR SUPERFAMILY"/>
    <property type="match status" value="1"/>
</dbReference>
<evidence type="ECO:0000256" key="7">
    <source>
        <dbReference type="ARBA" id="ARBA00023136"/>
    </source>
</evidence>
<evidence type="ECO:0000256" key="6">
    <source>
        <dbReference type="ARBA" id="ARBA00022989"/>
    </source>
</evidence>
<comment type="subcellular location">
    <subcellularLocation>
        <location evidence="1 8">Cell membrane</location>
        <topology evidence="1 8">Multi-pass membrane protein</topology>
    </subcellularLocation>
</comment>
<dbReference type="PROSITE" id="PS50850">
    <property type="entry name" value="MFS"/>
    <property type="match status" value="1"/>
</dbReference>
<feature type="transmembrane region" description="Helical" evidence="8">
    <location>
        <begin position="369"/>
        <end position="388"/>
    </location>
</feature>
<keyword evidence="3 8" id="KW-0813">Transport</keyword>
<dbReference type="EMBL" id="SRRQ01000002">
    <property type="protein sequence ID" value="TWW11593.1"/>
    <property type="molecule type" value="Genomic_DNA"/>
</dbReference>
<dbReference type="InterPro" id="IPR011701">
    <property type="entry name" value="MFS"/>
</dbReference>
<dbReference type="Proteomes" id="UP000321659">
    <property type="component" value="Unassembled WGS sequence"/>
</dbReference>
<dbReference type="Pfam" id="PF07690">
    <property type="entry name" value="MFS_1"/>
    <property type="match status" value="1"/>
</dbReference>
<evidence type="ECO:0000256" key="5">
    <source>
        <dbReference type="ARBA" id="ARBA00022692"/>
    </source>
</evidence>
<keyword evidence="6 8" id="KW-1133">Transmembrane helix</keyword>
<sequence length="394" mass="42975">MKNVRKKVPSLALIITLVGFPQISESIFTPILPALSQALNVSANQIQLTMSIYFIAFAIGVLFWGQLADYCGRRPSMLGGIIIYLIGNIGLYWSPSFKWLLFFRLVQAFGASAGSVVTQTIMRESFSGVTGTKVFAKTGAAMALSPALGPLIGGLVQTTLGYRNVFTTLISLAVVILLYSGIRLPETRQQQSSTSIRVSQWLVLKQLLSNPVVWCYGLVIGGINGILFSYYAEAPFIFERHFNFSAFQYGLLGLIIASASLLGALIVNHLVNRYRPEIIAFSGLVLSTISAAGLLVAATIDQPIWMLAGIFFVFLGLNITLPNALNRALIGYEQIMGSASGWFSLGYYLVVSGLTYLMSLMHNGSITSLPLYILVLSLIMLIIYSPLIKLKEIK</sequence>
<dbReference type="PANTHER" id="PTHR23502:SF137">
    <property type="entry name" value="MAJOR FACILITATOR SUPERFAMILY (MFS) TRANSPORTER-RELATED"/>
    <property type="match status" value="1"/>
</dbReference>
<dbReference type="InterPro" id="IPR004812">
    <property type="entry name" value="Efflux_drug-R_Bcr/CmlA"/>
</dbReference>
<comment type="similarity">
    <text evidence="2 8">Belongs to the major facilitator superfamily. Bcr/CmlA family.</text>
</comment>
<proteinExistence type="inferred from homology"/>